<keyword evidence="11" id="KW-0067">ATP-binding</keyword>
<dbReference type="GO" id="GO:0030246">
    <property type="term" value="F:carbohydrate binding"/>
    <property type="evidence" value="ECO:0007669"/>
    <property type="project" value="UniProtKB-KW"/>
</dbReference>
<evidence type="ECO:0000259" key="20">
    <source>
        <dbReference type="PROSITE" id="PS50011"/>
    </source>
</evidence>
<evidence type="ECO:0000256" key="8">
    <source>
        <dbReference type="ARBA" id="ARBA00022734"/>
    </source>
</evidence>
<dbReference type="GO" id="GO:0005886">
    <property type="term" value="C:plasma membrane"/>
    <property type="evidence" value="ECO:0007669"/>
    <property type="project" value="UniProtKB-SubCell"/>
</dbReference>
<dbReference type="PANTHER" id="PTHR27002:SF1086">
    <property type="entry name" value="BULB-TYPE LECTIN DOMAIN-CONTAINING PROTEIN-RELATED"/>
    <property type="match status" value="1"/>
</dbReference>
<keyword evidence="3" id="KW-1003">Cell membrane</keyword>
<dbReference type="InterPro" id="IPR001245">
    <property type="entry name" value="Ser-Thr/Tyr_kinase_cat_dom"/>
</dbReference>
<evidence type="ECO:0000256" key="15">
    <source>
        <dbReference type="ARBA" id="ARBA00023170"/>
    </source>
</evidence>
<sequence>MTITRTHINELLHLDYSKEDGSEGVDVPYFELESIIAATNDFSEENRLGQGGFGPVYRGKFPGGQEIAVKRLSSLSGQGLQEFRNEVTLIAKLQHRNLVRLLGYCIMGEEKMLLYEYLPNRSLDLFIFDGTLGASLDWDMRFSIIMGIGRGLHYLHHDSRLRIIHRDLKTSNILLDEEMNPKISDFGLAKIVRGKDTEAITNRVVGTFGYMSPEYALDGMFSIKSDVFSFGVVLLEIISGKRNTGFYQSQKSISLLGHAWSLWTEDRPFDLLDHILQKSYGSSEVLKCIIVGLLCVQGDPDDRPTMTNVVMMLGGDMATLPTPKEPAFISRREQAISSSSSSSKQDTQTKNMLTISEPENPNSYRNRKRESFRLQRERRKARKELREGRIAEPVLVLASATAEETAVENPDC</sequence>
<keyword evidence="15" id="KW-0675">Receptor</keyword>
<evidence type="ECO:0000256" key="13">
    <source>
        <dbReference type="ARBA" id="ARBA00023136"/>
    </source>
</evidence>
<keyword evidence="22" id="KW-1185">Reference proteome</keyword>
<evidence type="ECO:0000256" key="16">
    <source>
        <dbReference type="ARBA" id="ARBA00023180"/>
    </source>
</evidence>
<feature type="compositionally biased region" description="Polar residues" evidence="19">
    <location>
        <begin position="344"/>
        <end position="364"/>
    </location>
</feature>
<evidence type="ECO:0000256" key="17">
    <source>
        <dbReference type="ARBA" id="ARBA00047899"/>
    </source>
</evidence>
<dbReference type="Gene3D" id="1.10.510.10">
    <property type="entry name" value="Transferase(Phosphotransferase) domain 1"/>
    <property type="match status" value="1"/>
</dbReference>
<dbReference type="PANTHER" id="PTHR27002">
    <property type="entry name" value="RECEPTOR-LIKE SERINE/THREONINE-PROTEIN KINASE SD1-8"/>
    <property type="match status" value="1"/>
</dbReference>
<dbReference type="PROSITE" id="PS50011">
    <property type="entry name" value="PROTEIN_KINASE_DOM"/>
    <property type="match status" value="1"/>
</dbReference>
<comment type="subcellular location">
    <subcellularLocation>
        <location evidence="1">Cell membrane</location>
        <topology evidence="1">Single-pass type I membrane protein</topology>
    </subcellularLocation>
</comment>
<dbReference type="SUPFAM" id="SSF56112">
    <property type="entry name" value="Protein kinase-like (PK-like)"/>
    <property type="match status" value="1"/>
</dbReference>
<keyword evidence="6" id="KW-0812">Transmembrane</keyword>
<evidence type="ECO:0000256" key="19">
    <source>
        <dbReference type="SAM" id="MobiDB-lite"/>
    </source>
</evidence>
<evidence type="ECO:0000256" key="6">
    <source>
        <dbReference type="ARBA" id="ARBA00022692"/>
    </source>
</evidence>
<evidence type="ECO:0000256" key="11">
    <source>
        <dbReference type="ARBA" id="ARBA00022840"/>
    </source>
</evidence>
<evidence type="ECO:0000256" key="10">
    <source>
        <dbReference type="ARBA" id="ARBA00022777"/>
    </source>
</evidence>
<evidence type="ECO:0000256" key="14">
    <source>
        <dbReference type="ARBA" id="ARBA00023157"/>
    </source>
</evidence>
<evidence type="ECO:0000256" key="2">
    <source>
        <dbReference type="ARBA" id="ARBA00012513"/>
    </source>
</evidence>
<evidence type="ECO:0000256" key="3">
    <source>
        <dbReference type="ARBA" id="ARBA00022475"/>
    </source>
</evidence>
<keyword evidence="10" id="KW-0418">Kinase</keyword>
<evidence type="ECO:0000313" key="21">
    <source>
        <dbReference type="EMBL" id="KAK9065158.1"/>
    </source>
</evidence>
<reference evidence="21 22" key="1">
    <citation type="submission" date="2024-04" db="EMBL/GenBank/DDBJ databases">
        <title>The reference genome of an endangered Asteraceae, Deinandra increscens subsp. villosa, native to the Central Coast of California.</title>
        <authorList>
            <person name="Guilliams M."/>
            <person name="Hasenstab-Lehman K."/>
            <person name="Meyer R."/>
            <person name="Mcevoy S."/>
        </authorList>
    </citation>
    <scope>NUCLEOTIDE SEQUENCE [LARGE SCALE GENOMIC DNA]</scope>
    <source>
        <tissue evidence="21">Leaf</tissue>
    </source>
</reference>
<keyword evidence="13" id="KW-0472">Membrane</keyword>
<evidence type="ECO:0000256" key="9">
    <source>
        <dbReference type="ARBA" id="ARBA00022741"/>
    </source>
</evidence>
<keyword evidence="8" id="KW-0430">Lectin</keyword>
<protein>
    <recommendedName>
        <fullName evidence="2">non-specific serine/threonine protein kinase</fullName>
        <ecNumber evidence="2">2.7.11.1</ecNumber>
    </recommendedName>
</protein>
<comment type="caution">
    <text evidence="21">The sequence shown here is derived from an EMBL/GenBank/DDBJ whole genome shotgun (WGS) entry which is preliminary data.</text>
</comment>
<keyword evidence="7" id="KW-0732">Signal</keyword>
<feature type="region of interest" description="Disordered" evidence="19">
    <location>
        <begin position="333"/>
        <end position="389"/>
    </location>
</feature>
<dbReference type="GO" id="GO:0005524">
    <property type="term" value="F:ATP binding"/>
    <property type="evidence" value="ECO:0007669"/>
    <property type="project" value="UniProtKB-KW"/>
</dbReference>
<proteinExistence type="predicted"/>
<dbReference type="SMART" id="SM00220">
    <property type="entry name" value="S_TKc"/>
    <property type="match status" value="1"/>
</dbReference>
<dbReference type="FunFam" id="3.30.200.20:FF:000330">
    <property type="entry name" value="G-type lectin S-receptor-like serine/threonine-protein kinase At4g03230"/>
    <property type="match status" value="1"/>
</dbReference>
<keyword evidence="9" id="KW-0547">Nucleotide-binding</keyword>
<dbReference type="EMBL" id="JBCNJP010000017">
    <property type="protein sequence ID" value="KAK9065158.1"/>
    <property type="molecule type" value="Genomic_DNA"/>
</dbReference>
<evidence type="ECO:0000256" key="1">
    <source>
        <dbReference type="ARBA" id="ARBA00004251"/>
    </source>
</evidence>
<evidence type="ECO:0000256" key="7">
    <source>
        <dbReference type="ARBA" id="ARBA00022729"/>
    </source>
</evidence>
<dbReference type="FunFam" id="1.10.510.10:FF:000060">
    <property type="entry name" value="G-type lectin S-receptor-like serine/threonine-protein kinase"/>
    <property type="match status" value="1"/>
</dbReference>
<dbReference type="InterPro" id="IPR008271">
    <property type="entry name" value="Ser/Thr_kinase_AS"/>
</dbReference>
<dbReference type="GO" id="GO:0004674">
    <property type="term" value="F:protein serine/threonine kinase activity"/>
    <property type="evidence" value="ECO:0007669"/>
    <property type="project" value="UniProtKB-KW"/>
</dbReference>
<evidence type="ECO:0000313" key="22">
    <source>
        <dbReference type="Proteomes" id="UP001408789"/>
    </source>
</evidence>
<comment type="catalytic activity">
    <reaction evidence="18">
        <text>L-seryl-[protein] + ATP = O-phospho-L-seryl-[protein] + ADP + H(+)</text>
        <dbReference type="Rhea" id="RHEA:17989"/>
        <dbReference type="Rhea" id="RHEA-COMP:9863"/>
        <dbReference type="Rhea" id="RHEA-COMP:11604"/>
        <dbReference type="ChEBI" id="CHEBI:15378"/>
        <dbReference type="ChEBI" id="CHEBI:29999"/>
        <dbReference type="ChEBI" id="CHEBI:30616"/>
        <dbReference type="ChEBI" id="CHEBI:83421"/>
        <dbReference type="ChEBI" id="CHEBI:456216"/>
        <dbReference type="EC" id="2.7.11.1"/>
    </reaction>
</comment>
<dbReference type="Gene3D" id="3.30.200.20">
    <property type="entry name" value="Phosphorylase Kinase, domain 1"/>
    <property type="match status" value="1"/>
</dbReference>
<keyword evidence="12" id="KW-1133">Transmembrane helix</keyword>
<dbReference type="CDD" id="cd14066">
    <property type="entry name" value="STKc_IRAK"/>
    <property type="match status" value="1"/>
</dbReference>
<dbReference type="InterPro" id="IPR011009">
    <property type="entry name" value="Kinase-like_dom_sf"/>
</dbReference>
<comment type="catalytic activity">
    <reaction evidence="17">
        <text>L-threonyl-[protein] + ATP = O-phospho-L-threonyl-[protein] + ADP + H(+)</text>
        <dbReference type="Rhea" id="RHEA:46608"/>
        <dbReference type="Rhea" id="RHEA-COMP:11060"/>
        <dbReference type="Rhea" id="RHEA-COMP:11605"/>
        <dbReference type="ChEBI" id="CHEBI:15378"/>
        <dbReference type="ChEBI" id="CHEBI:30013"/>
        <dbReference type="ChEBI" id="CHEBI:30616"/>
        <dbReference type="ChEBI" id="CHEBI:61977"/>
        <dbReference type="ChEBI" id="CHEBI:456216"/>
        <dbReference type="EC" id="2.7.11.1"/>
    </reaction>
</comment>
<evidence type="ECO:0000256" key="12">
    <source>
        <dbReference type="ARBA" id="ARBA00022989"/>
    </source>
</evidence>
<keyword evidence="14" id="KW-1015">Disulfide bond</keyword>
<dbReference type="PROSITE" id="PS00108">
    <property type="entry name" value="PROTEIN_KINASE_ST"/>
    <property type="match status" value="1"/>
</dbReference>
<dbReference type="InterPro" id="IPR000719">
    <property type="entry name" value="Prot_kinase_dom"/>
</dbReference>
<feature type="domain" description="Protein kinase" evidence="20">
    <location>
        <begin position="42"/>
        <end position="320"/>
    </location>
</feature>
<organism evidence="21 22">
    <name type="scientific">Deinandra increscens subsp. villosa</name>
    <dbReference type="NCBI Taxonomy" id="3103831"/>
    <lineage>
        <taxon>Eukaryota</taxon>
        <taxon>Viridiplantae</taxon>
        <taxon>Streptophyta</taxon>
        <taxon>Embryophyta</taxon>
        <taxon>Tracheophyta</taxon>
        <taxon>Spermatophyta</taxon>
        <taxon>Magnoliopsida</taxon>
        <taxon>eudicotyledons</taxon>
        <taxon>Gunneridae</taxon>
        <taxon>Pentapetalae</taxon>
        <taxon>asterids</taxon>
        <taxon>campanulids</taxon>
        <taxon>Asterales</taxon>
        <taxon>Asteraceae</taxon>
        <taxon>Asteroideae</taxon>
        <taxon>Heliantheae alliance</taxon>
        <taxon>Madieae</taxon>
        <taxon>Madiinae</taxon>
        <taxon>Deinandra</taxon>
    </lineage>
</organism>
<gene>
    <name evidence="21" type="ORF">SSX86_016541</name>
</gene>
<evidence type="ECO:0000256" key="18">
    <source>
        <dbReference type="ARBA" id="ARBA00048679"/>
    </source>
</evidence>
<keyword evidence="4" id="KW-0723">Serine/threonine-protein kinase</keyword>
<dbReference type="Proteomes" id="UP001408789">
    <property type="component" value="Unassembled WGS sequence"/>
</dbReference>
<evidence type="ECO:0000256" key="4">
    <source>
        <dbReference type="ARBA" id="ARBA00022527"/>
    </source>
</evidence>
<dbReference type="Pfam" id="PF07714">
    <property type="entry name" value="PK_Tyr_Ser-Thr"/>
    <property type="match status" value="1"/>
</dbReference>
<name>A0AAP0GVR7_9ASTR</name>
<accession>A0AAP0GVR7</accession>
<keyword evidence="5" id="KW-0808">Transferase</keyword>
<dbReference type="AlphaFoldDB" id="A0AAP0GVR7"/>
<dbReference type="EC" id="2.7.11.1" evidence="2"/>
<evidence type="ECO:0000256" key="5">
    <source>
        <dbReference type="ARBA" id="ARBA00022679"/>
    </source>
</evidence>
<keyword evidence="16" id="KW-0325">Glycoprotein</keyword>